<feature type="non-terminal residue" evidence="2">
    <location>
        <position position="1"/>
    </location>
</feature>
<keyword evidence="3" id="KW-1185">Reference proteome</keyword>
<organism evidence="2 3">
    <name type="scientific">Prorocentrum cordatum</name>
    <dbReference type="NCBI Taxonomy" id="2364126"/>
    <lineage>
        <taxon>Eukaryota</taxon>
        <taxon>Sar</taxon>
        <taxon>Alveolata</taxon>
        <taxon>Dinophyceae</taxon>
        <taxon>Prorocentrales</taxon>
        <taxon>Prorocentraceae</taxon>
        <taxon>Prorocentrum</taxon>
    </lineage>
</organism>
<gene>
    <name evidence="2" type="ORF">PCOR1329_LOCUS60840</name>
</gene>
<dbReference type="EMBL" id="CAUYUJ010017631">
    <property type="protein sequence ID" value="CAK0876510.1"/>
    <property type="molecule type" value="Genomic_DNA"/>
</dbReference>
<dbReference type="Proteomes" id="UP001189429">
    <property type="component" value="Unassembled WGS sequence"/>
</dbReference>
<evidence type="ECO:0000313" key="3">
    <source>
        <dbReference type="Proteomes" id="UP001189429"/>
    </source>
</evidence>
<accession>A0ABN9VST4</accession>
<feature type="compositionally biased region" description="Polar residues" evidence="1">
    <location>
        <begin position="18"/>
        <end position="30"/>
    </location>
</feature>
<sequence length="108" mass="11018">DGEALLSRWTRERALESAQRSGGSAYQTPQHGAHFQTPRYSDSTAAAHSLCSSVARASPEGAGSTLLGCAEQEIDRAAALSEDPPGGSAGVRIDSGVDAFGTIPCGLS</sequence>
<proteinExistence type="predicted"/>
<evidence type="ECO:0000256" key="1">
    <source>
        <dbReference type="SAM" id="MobiDB-lite"/>
    </source>
</evidence>
<evidence type="ECO:0000313" key="2">
    <source>
        <dbReference type="EMBL" id="CAK0876510.1"/>
    </source>
</evidence>
<reference evidence="2" key="1">
    <citation type="submission" date="2023-10" db="EMBL/GenBank/DDBJ databases">
        <authorList>
            <person name="Chen Y."/>
            <person name="Shah S."/>
            <person name="Dougan E. K."/>
            <person name="Thang M."/>
            <person name="Chan C."/>
        </authorList>
    </citation>
    <scope>NUCLEOTIDE SEQUENCE [LARGE SCALE GENOMIC DNA]</scope>
</reference>
<feature type="region of interest" description="Disordered" evidence="1">
    <location>
        <begin position="1"/>
        <end position="41"/>
    </location>
</feature>
<comment type="caution">
    <text evidence="2">The sequence shown here is derived from an EMBL/GenBank/DDBJ whole genome shotgun (WGS) entry which is preliminary data.</text>
</comment>
<name>A0ABN9VST4_9DINO</name>
<protein>
    <submittedName>
        <fullName evidence="2">Uncharacterized protein</fullName>
    </submittedName>
</protein>